<dbReference type="GO" id="GO:0003700">
    <property type="term" value="F:DNA-binding transcription factor activity"/>
    <property type="evidence" value="ECO:0007669"/>
    <property type="project" value="InterPro"/>
</dbReference>
<evidence type="ECO:0000256" key="1">
    <source>
        <dbReference type="ARBA" id="ARBA00004123"/>
    </source>
</evidence>
<evidence type="ECO:0000256" key="3">
    <source>
        <dbReference type="ARBA" id="ARBA00023125"/>
    </source>
</evidence>
<gene>
    <name evidence="8" type="ORF">M569_05319</name>
</gene>
<dbReference type="InterPro" id="IPR046347">
    <property type="entry name" value="bZIP_sf"/>
</dbReference>
<reference evidence="8 9" key="1">
    <citation type="journal article" date="2013" name="BMC Genomics">
        <title>The miniature genome of a carnivorous plant Genlisea aurea contains a low number of genes and short non-coding sequences.</title>
        <authorList>
            <person name="Leushkin E.V."/>
            <person name="Sutormin R.A."/>
            <person name="Nabieva E.R."/>
            <person name="Penin A.A."/>
            <person name="Kondrashov A.S."/>
            <person name="Logacheva M.D."/>
        </authorList>
    </citation>
    <scope>NUCLEOTIDE SEQUENCE [LARGE SCALE GENOMIC DNA]</scope>
</reference>
<evidence type="ECO:0000256" key="4">
    <source>
        <dbReference type="ARBA" id="ARBA00023163"/>
    </source>
</evidence>
<sequence length="96" mass="10893">ANSASSGLLNPEDLRKRKRMISNRDSARRSRLRKQQHLDGLTAHAALLRKENHDILANLNFVAENYVEVESENAVLRAQAAELSQWLQSLNEIIAF</sequence>
<dbReference type="CDD" id="cd14702">
    <property type="entry name" value="bZIP_plant_GBF1"/>
    <property type="match status" value="1"/>
</dbReference>
<evidence type="ECO:0000313" key="8">
    <source>
        <dbReference type="EMBL" id="EPS69448.1"/>
    </source>
</evidence>
<evidence type="ECO:0000313" key="9">
    <source>
        <dbReference type="Proteomes" id="UP000015453"/>
    </source>
</evidence>
<dbReference type="GO" id="GO:0000976">
    <property type="term" value="F:transcription cis-regulatory region binding"/>
    <property type="evidence" value="ECO:0007669"/>
    <property type="project" value="TreeGrafter"/>
</dbReference>
<keyword evidence="9" id="KW-1185">Reference proteome</keyword>
<organism evidence="8 9">
    <name type="scientific">Genlisea aurea</name>
    <dbReference type="NCBI Taxonomy" id="192259"/>
    <lineage>
        <taxon>Eukaryota</taxon>
        <taxon>Viridiplantae</taxon>
        <taxon>Streptophyta</taxon>
        <taxon>Embryophyta</taxon>
        <taxon>Tracheophyta</taxon>
        <taxon>Spermatophyta</taxon>
        <taxon>Magnoliopsida</taxon>
        <taxon>eudicotyledons</taxon>
        <taxon>Gunneridae</taxon>
        <taxon>Pentapetalae</taxon>
        <taxon>asterids</taxon>
        <taxon>lamiids</taxon>
        <taxon>Lamiales</taxon>
        <taxon>Lentibulariaceae</taxon>
        <taxon>Genlisea</taxon>
    </lineage>
</organism>
<dbReference type="PROSITE" id="PS00036">
    <property type="entry name" value="BZIP_BASIC"/>
    <property type="match status" value="1"/>
</dbReference>
<dbReference type="PANTHER" id="PTHR45764:SF76">
    <property type="entry name" value="OS02G0132500 PROTEIN"/>
    <property type="match status" value="1"/>
</dbReference>
<dbReference type="Proteomes" id="UP000015453">
    <property type="component" value="Unassembled WGS sequence"/>
</dbReference>
<keyword evidence="5" id="KW-0539">Nucleus</keyword>
<accession>S8E1D2</accession>
<evidence type="ECO:0000259" key="7">
    <source>
        <dbReference type="PROSITE" id="PS50217"/>
    </source>
</evidence>
<name>S8E1D2_9LAMI</name>
<dbReference type="OrthoDB" id="551672at2759"/>
<dbReference type="InterPro" id="IPR045314">
    <property type="entry name" value="bZIP_plant_GBF1"/>
</dbReference>
<dbReference type="EMBL" id="AUSU01002118">
    <property type="protein sequence ID" value="EPS69448.1"/>
    <property type="molecule type" value="Genomic_DNA"/>
</dbReference>
<dbReference type="InterPro" id="IPR004827">
    <property type="entry name" value="bZIP"/>
</dbReference>
<keyword evidence="3" id="KW-0238">DNA-binding</keyword>
<comment type="subcellular location">
    <subcellularLocation>
        <location evidence="1">Nucleus</location>
    </subcellularLocation>
</comment>
<dbReference type="GO" id="GO:0046982">
    <property type="term" value="F:protein heterodimerization activity"/>
    <property type="evidence" value="ECO:0007669"/>
    <property type="project" value="UniProtKB-ARBA"/>
</dbReference>
<dbReference type="Pfam" id="PF00170">
    <property type="entry name" value="bZIP_1"/>
    <property type="match status" value="1"/>
</dbReference>
<evidence type="ECO:0000256" key="2">
    <source>
        <dbReference type="ARBA" id="ARBA00023015"/>
    </source>
</evidence>
<evidence type="ECO:0000256" key="5">
    <source>
        <dbReference type="ARBA" id="ARBA00023242"/>
    </source>
</evidence>
<protein>
    <recommendedName>
        <fullName evidence="7">BZIP domain-containing protein</fullName>
    </recommendedName>
</protein>
<dbReference type="PANTHER" id="PTHR45764">
    <property type="entry name" value="BZIP TRANSCRIPTION FACTOR 44"/>
    <property type="match status" value="1"/>
</dbReference>
<evidence type="ECO:0000256" key="6">
    <source>
        <dbReference type="SAM" id="MobiDB-lite"/>
    </source>
</evidence>
<feature type="non-terminal residue" evidence="8">
    <location>
        <position position="96"/>
    </location>
</feature>
<comment type="caution">
    <text evidence="8">The sequence shown here is derived from an EMBL/GenBank/DDBJ whole genome shotgun (WGS) entry which is preliminary data.</text>
</comment>
<keyword evidence="4" id="KW-0804">Transcription</keyword>
<feature type="region of interest" description="Disordered" evidence="6">
    <location>
        <begin position="1"/>
        <end position="36"/>
    </location>
</feature>
<dbReference type="GO" id="GO:0045893">
    <property type="term" value="P:positive regulation of DNA-templated transcription"/>
    <property type="evidence" value="ECO:0007669"/>
    <property type="project" value="TreeGrafter"/>
</dbReference>
<dbReference type="Gene3D" id="1.20.5.170">
    <property type="match status" value="1"/>
</dbReference>
<dbReference type="AlphaFoldDB" id="S8E1D2"/>
<dbReference type="SUPFAM" id="SSF57959">
    <property type="entry name" value="Leucine zipper domain"/>
    <property type="match status" value="1"/>
</dbReference>
<feature type="non-terminal residue" evidence="8">
    <location>
        <position position="1"/>
    </location>
</feature>
<feature type="domain" description="BZIP" evidence="7">
    <location>
        <begin position="13"/>
        <end position="76"/>
    </location>
</feature>
<dbReference type="GO" id="GO:0005634">
    <property type="term" value="C:nucleus"/>
    <property type="evidence" value="ECO:0007669"/>
    <property type="project" value="UniProtKB-SubCell"/>
</dbReference>
<dbReference type="SMART" id="SM00338">
    <property type="entry name" value="BRLZ"/>
    <property type="match status" value="1"/>
</dbReference>
<dbReference type="FunFam" id="1.20.5.170:FF:000020">
    <property type="entry name" value="BZIP transcription factor"/>
    <property type="match status" value="1"/>
</dbReference>
<proteinExistence type="predicted"/>
<dbReference type="PROSITE" id="PS50217">
    <property type="entry name" value="BZIP"/>
    <property type="match status" value="1"/>
</dbReference>
<keyword evidence="2" id="KW-0805">Transcription regulation</keyword>